<name>A0ABW3R8Y3_9FLAO</name>
<evidence type="ECO:0000313" key="3">
    <source>
        <dbReference type="Proteomes" id="UP001597163"/>
    </source>
</evidence>
<comment type="caution">
    <text evidence="2">The sequence shown here is derived from an EMBL/GenBank/DDBJ whole genome shotgun (WGS) entry which is preliminary data.</text>
</comment>
<keyword evidence="3" id="KW-1185">Reference proteome</keyword>
<protein>
    <submittedName>
        <fullName evidence="2">Uncharacterized protein</fullName>
    </submittedName>
</protein>
<proteinExistence type="predicted"/>
<accession>A0ABW3R8Y3</accession>
<evidence type="ECO:0000313" key="2">
    <source>
        <dbReference type="EMBL" id="MFD1161403.1"/>
    </source>
</evidence>
<dbReference type="EMBL" id="JBHTLJ010000001">
    <property type="protein sequence ID" value="MFD1161403.1"/>
    <property type="molecule type" value="Genomic_DNA"/>
</dbReference>
<dbReference type="RefSeq" id="WP_311936244.1">
    <property type="nucleotide sequence ID" value="NZ_JAVSCK010000001.1"/>
</dbReference>
<keyword evidence="1" id="KW-0472">Membrane</keyword>
<evidence type="ECO:0000256" key="1">
    <source>
        <dbReference type="SAM" id="Phobius"/>
    </source>
</evidence>
<dbReference type="Proteomes" id="UP001597163">
    <property type="component" value="Unassembled WGS sequence"/>
</dbReference>
<keyword evidence="1" id="KW-0812">Transmembrane</keyword>
<sequence length="49" mass="5486">MTFLMALQESNAHDAGYNIGYAIGKYLPLVATIAIAYIIFRLIKKNPKK</sequence>
<keyword evidence="1" id="KW-1133">Transmembrane helix</keyword>
<organism evidence="2 3">
    <name type="scientific">Hwangdonia seohaensis</name>
    <dbReference type="NCBI Taxonomy" id="1240727"/>
    <lineage>
        <taxon>Bacteria</taxon>
        <taxon>Pseudomonadati</taxon>
        <taxon>Bacteroidota</taxon>
        <taxon>Flavobacteriia</taxon>
        <taxon>Flavobacteriales</taxon>
        <taxon>Flavobacteriaceae</taxon>
        <taxon>Hwangdonia</taxon>
    </lineage>
</organism>
<gene>
    <name evidence="2" type="ORF">ACFQ2E_03175</name>
</gene>
<feature type="transmembrane region" description="Helical" evidence="1">
    <location>
        <begin position="26"/>
        <end position="43"/>
    </location>
</feature>
<reference evidence="3" key="1">
    <citation type="journal article" date="2019" name="Int. J. Syst. Evol. Microbiol.">
        <title>The Global Catalogue of Microorganisms (GCM) 10K type strain sequencing project: providing services to taxonomists for standard genome sequencing and annotation.</title>
        <authorList>
            <consortium name="The Broad Institute Genomics Platform"/>
            <consortium name="The Broad Institute Genome Sequencing Center for Infectious Disease"/>
            <person name="Wu L."/>
            <person name="Ma J."/>
        </authorList>
    </citation>
    <scope>NUCLEOTIDE SEQUENCE [LARGE SCALE GENOMIC DNA]</scope>
    <source>
        <strain evidence="3">CCUG 63246</strain>
    </source>
</reference>